<reference evidence="2" key="1">
    <citation type="submission" date="2022-03" db="EMBL/GenBank/DDBJ databases">
        <authorList>
            <person name="Martin H S."/>
        </authorList>
    </citation>
    <scope>NUCLEOTIDE SEQUENCE</scope>
</reference>
<gene>
    <name evidence="2" type="ORF">IPOD504_LOCUS418</name>
</gene>
<name>A0ABN8HKI0_9NEOP</name>
<evidence type="ECO:0000313" key="3">
    <source>
        <dbReference type="Proteomes" id="UP000837857"/>
    </source>
</evidence>
<feature type="compositionally biased region" description="Basic and acidic residues" evidence="1">
    <location>
        <begin position="49"/>
        <end position="64"/>
    </location>
</feature>
<evidence type="ECO:0000256" key="1">
    <source>
        <dbReference type="SAM" id="MobiDB-lite"/>
    </source>
</evidence>
<evidence type="ECO:0000313" key="2">
    <source>
        <dbReference type="EMBL" id="CAH2035106.1"/>
    </source>
</evidence>
<proteinExistence type="predicted"/>
<feature type="non-terminal residue" evidence="2">
    <location>
        <position position="1"/>
    </location>
</feature>
<feature type="region of interest" description="Disordered" evidence="1">
    <location>
        <begin position="37"/>
        <end position="76"/>
    </location>
</feature>
<sequence>MTGCLIGLFLVRLEEKCSMTSQLDFFGAGVSAGEGEARGAAEGVLRPESSARAEVAAERNEAQRRPRSASCPPKLR</sequence>
<organism evidence="2 3">
    <name type="scientific">Iphiclides podalirius</name>
    <name type="common">scarce swallowtail</name>
    <dbReference type="NCBI Taxonomy" id="110791"/>
    <lineage>
        <taxon>Eukaryota</taxon>
        <taxon>Metazoa</taxon>
        <taxon>Ecdysozoa</taxon>
        <taxon>Arthropoda</taxon>
        <taxon>Hexapoda</taxon>
        <taxon>Insecta</taxon>
        <taxon>Pterygota</taxon>
        <taxon>Neoptera</taxon>
        <taxon>Endopterygota</taxon>
        <taxon>Lepidoptera</taxon>
        <taxon>Glossata</taxon>
        <taxon>Ditrysia</taxon>
        <taxon>Papilionoidea</taxon>
        <taxon>Papilionidae</taxon>
        <taxon>Papilioninae</taxon>
        <taxon>Iphiclides</taxon>
    </lineage>
</organism>
<accession>A0ABN8HKI0</accession>
<keyword evidence="3" id="KW-1185">Reference proteome</keyword>
<dbReference type="Proteomes" id="UP000837857">
    <property type="component" value="Chromosome 1"/>
</dbReference>
<protein>
    <submittedName>
        <fullName evidence="2">Uncharacterized protein</fullName>
    </submittedName>
</protein>
<feature type="compositionally biased region" description="Low complexity" evidence="1">
    <location>
        <begin position="37"/>
        <end position="48"/>
    </location>
</feature>
<dbReference type="EMBL" id="OW152813">
    <property type="protein sequence ID" value="CAH2035106.1"/>
    <property type="molecule type" value="Genomic_DNA"/>
</dbReference>